<comment type="similarity">
    <text evidence="1">Belongs to the FKBP6 family.</text>
</comment>
<dbReference type="PANTHER" id="PTHR46674">
    <property type="entry name" value="INACTIVE PEPTIDYL-PROLYL CIS-TRANS ISOMERASE FKBP6"/>
    <property type="match status" value="1"/>
</dbReference>
<evidence type="ECO:0000313" key="7">
    <source>
        <dbReference type="EMBL" id="OQV23957.1"/>
    </source>
</evidence>
<dbReference type="OrthoDB" id="8116123at2759"/>
<dbReference type="EMBL" id="MTYJ01000009">
    <property type="protein sequence ID" value="OQV23957.1"/>
    <property type="molecule type" value="Genomic_DNA"/>
</dbReference>
<evidence type="ECO:0000256" key="2">
    <source>
        <dbReference type="ARBA" id="ARBA00022737"/>
    </source>
</evidence>
<evidence type="ECO:0000259" key="6">
    <source>
        <dbReference type="PROSITE" id="PS50059"/>
    </source>
</evidence>
<keyword evidence="2" id="KW-0677">Repeat</keyword>
<protein>
    <recommendedName>
        <fullName evidence="4">peptidylprolyl isomerase</fullName>
        <ecNumber evidence="4">5.2.1.8</ecNumber>
    </recommendedName>
</protein>
<dbReference type="GO" id="GO:0005737">
    <property type="term" value="C:cytoplasm"/>
    <property type="evidence" value="ECO:0007669"/>
    <property type="project" value="TreeGrafter"/>
</dbReference>
<keyword evidence="8" id="KW-1185">Reference proteome</keyword>
<dbReference type="Gene3D" id="3.10.50.40">
    <property type="match status" value="1"/>
</dbReference>
<comment type="caution">
    <text evidence="7">The sequence shown here is derived from an EMBL/GenBank/DDBJ whole genome shotgun (WGS) entry which is preliminary data.</text>
</comment>
<dbReference type="InterPro" id="IPR011990">
    <property type="entry name" value="TPR-like_helical_dom_sf"/>
</dbReference>
<dbReference type="Gene3D" id="1.25.40.10">
    <property type="entry name" value="Tetratricopeptide repeat domain"/>
    <property type="match status" value="1"/>
</dbReference>
<reference evidence="8" key="1">
    <citation type="submission" date="2017-01" db="EMBL/GenBank/DDBJ databases">
        <title>Comparative genomics of anhydrobiosis in the tardigrade Hypsibius dujardini.</title>
        <authorList>
            <person name="Yoshida Y."/>
            <person name="Koutsovoulos G."/>
            <person name="Laetsch D."/>
            <person name="Stevens L."/>
            <person name="Kumar S."/>
            <person name="Horikawa D."/>
            <person name="Ishino K."/>
            <person name="Komine S."/>
            <person name="Tomita M."/>
            <person name="Blaxter M."/>
            <person name="Arakawa K."/>
        </authorList>
    </citation>
    <scope>NUCLEOTIDE SEQUENCE [LARGE SCALE GENOMIC DNA]</scope>
    <source>
        <strain evidence="8">Z151</strain>
    </source>
</reference>
<evidence type="ECO:0000256" key="5">
    <source>
        <dbReference type="SAM" id="MobiDB-lite"/>
    </source>
</evidence>
<sequence length="541" mass="60396">MDQLDELASLMMLEDSPDSSEADGQPTEETNDGSDSCASFLDGSTEPVVIVESSVKRGAGILVGLHRDFEVDFSAGNSHDQATGDDDDSEESLKFKNEQDVRFIWDQYRAGLWAPYPEFYLSDTATSDDDLTVFEQLKASMELVTESGSADRYIYKRTLTGGSGIPVGHKQFVVVHYAAYVEYADEPVDVAYSRAMKRSFKLQVDRGNALPGFEMAIKSMTQGESSIFIVSSNLAYGKFGCPPRYPGDAEIFYFIEVMRVANNDPLELAMQLPAEEREQLKFSDVKKILAKCFARVDFFFKQADYKHAQPFQRWATDLLEHCRTADEAEDKIREKLLLSAYSNGAVIAHRLRQPKGVMYHTGNVLKLDRTNRKALYLRISACLDLKDRIEAKTLCQKAAALYKDTDQFSKLLKRIEADDETERKRERELYARMMGVSDKSTNNKPTAKEEAAAPIVHALTIAATKNGQPAAGTPANRFDAMISSFSEDPNQHETIFSLKGFSVRDVQHLDSAADRSPLRGPFVLALCSLVRLVPSSVLPPE</sequence>
<dbReference type="Pfam" id="PF00254">
    <property type="entry name" value="FKBP_C"/>
    <property type="match status" value="1"/>
</dbReference>
<dbReference type="InterPro" id="IPR046357">
    <property type="entry name" value="PPIase_dom_sf"/>
</dbReference>
<feature type="region of interest" description="Disordered" evidence="5">
    <location>
        <begin position="1"/>
        <end position="39"/>
    </location>
</feature>
<comment type="catalytic activity">
    <reaction evidence="4">
        <text>[protein]-peptidylproline (omega=180) = [protein]-peptidylproline (omega=0)</text>
        <dbReference type="Rhea" id="RHEA:16237"/>
        <dbReference type="Rhea" id="RHEA-COMP:10747"/>
        <dbReference type="Rhea" id="RHEA-COMP:10748"/>
        <dbReference type="ChEBI" id="CHEBI:83833"/>
        <dbReference type="ChEBI" id="CHEBI:83834"/>
        <dbReference type="EC" id="5.2.1.8"/>
    </reaction>
</comment>
<evidence type="ECO:0000313" key="8">
    <source>
        <dbReference type="Proteomes" id="UP000192578"/>
    </source>
</evidence>
<dbReference type="SUPFAM" id="SSF54534">
    <property type="entry name" value="FKBP-like"/>
    <property type="match status" value="1"/>
</dbReference>
<dbReference type="PROSITE" id="PS50059">
    <property type="entry name" value="FKBP_PPIASE"/>
    <property type="match status" value="1"/>
</dbReference>
<dbReference type="EC" id="5.2.1.8" evidence="4"/>
<dbReference type="PANTHER" id="PTHR46674:SF1">
    <property type="entry name" value="INACTIVE PEPTIDYL-PROLYL CIS-TRANS ISOMERASE FKBP6"/>
    <property type="match status" value="1"/>
</dbReference>
<evidence type="ECO:0000256" key="1">
    <source>
        <dbReference type="ARBA" id="ARBA00009648"/>
    </source>
</evidence>
<dbReference type="GO" id="GO:0051879">
    <property type="term" value="F:Hsp90 protein binding"/>
    <property type="evidence" value="ECO:0007669"/>
    <property type="project" value="TreeGrafter"/>
</dbReference>
<dbReference type="SUPFAM" id="SSF48452">
    <property type="entry name" value="TPR-like"/>
    <property type="match status" value="1"/>
</dbReference>
<feature type="domain" description="PPIase FKBP-type" evidence="6">
    <location>
        <begin position="170"/>
        <end position="261"/>
    </location>
</feature>
<keyword evidence="3" id="KW-0802">TPR repeat</keyword>
<dbReference type="GO" id="GO:0034587">
    <property type="term" value="P:piRNA processing"/>
    <property type="evidence" value="ECO:0007669"/>
    <property type="project" value="TreeGrafter"/>
</dbReference>
<accession>A0A1W0X8V8</accession>
<evidence type="ECO:0000256" key="3">
    <source>
        <dbReference type="ARBA" id="ARBA00022803"/>
    </source>
</evidence>
<dbReference type="InterPro" id="IPR042282">
    <property type="entry name" value="FKBP6/shu"/>
</dbReference>
<dbReference type="AlphaFoldDB" id="A0A1W0X8V8"/>
<dbReference type="GO" id="GO:0007283">
    <property type="term" value="P:spermatogenesis"/>
    <property type="evidence" value="ECO:0007669"/>
    <property type="project" value="TreeGrafter"/>
</dbReference>
<keyword evidence="4 7" id="KW-0413">Isomerase</keyword>
<gene>
    <name evidence="7" type="ORF">BV898_02304</name>
</gene>
<dbReference type="GO" id="GO:0003755">
    <property type="term" value="F:peptidyl-prolyl cis-trans isomerase activity"/>
    <property type="evidence" value="ECO:0007669"/>
    <property type="project" value="UniProtKB-KW"/>
</dbReference>
<dbReference type="Proteomes" id="UP000192578">
    <property type="component" value="Unassembled WGS sequence"/>
</dbReference>
<evidence type="ECO:0000256" key="4">
    <source>
        <dbReference type="PROSITE-ProRule" id="PRU00277"/>
    </source>
</evidence>
<organism evidence="7 8">
    <name type="scientific">Hypsibius exemplaris</name>
    <name type="common">Freshwater tardigrade</name>
    <dbReference type="NCBI Taxonomy" id="2072580"/>
    <lineage>
        <taxon>Eukaryota</taxon>
        <taxon>Metazoa</taxon>
        <taxon>Ecdysozoa</taxon>
        <taxon>Tardigrada</taxon>
        <taxon>Eutardigrada</taxon>
        <taxon>Parachela</taxon>
        <taxon>Hypsibioidea</taxon>
        <taxon>Hypsibiidae</taxon>
        <taxon>Hypsibius</taxon>
    </lineage>
</organism>
<dbReference type="InterPro" id="IPR001179">
    <property type="entry name" value="PPIase_FKBP_dom"/>
</dbReference>
<name>A0A1W0X8V8_HYPEX</name>
<proteinExistence type="inferred from homology"/>
<keyword evidence="4" id="KW-0697">Rotamase</keyword>